<gene>
    <name evidence="8" type="ORF">CCAP1982_LOCUS11775</name>
</gene>
<dbReference type="Proteomes" id="UP000606786">
    <property type="component" value="Unassembled WGS sequence"/>
</dbReference>
<dbReference type="EMBL" id="CAJHJT010000034">
    <property type="protein sequence ID" value="CAD7003314.1"/>
    <property type="molecule type" value="Genomic_DNA"/>
</dbReference>
<evidence type="ECO:0000313" key="9">
    <source>
        <dbReference type="Proteomes" id="UP000606786"/>
    </source>
</evidence>
<dbReference type="InterPro" id="IPR038441">
    <property type="entry name" value="THAP_Znf_sf"/>
</dbReference>
<feature type="coiled-coil region" evidence="6">
    <location>
        <begin position="97"/>
        <end position="131"/>
    </location>
</feature>
<proteinExistence type="predicted"/>
<dbReference type="PROSITE" id="PS50950">
    <property type="entry name" value="ZF_THAP"/>
    <property type="match status" value="1"/>
</dbReference>
<evidence type="ECO:0000256" key="4">
    <source>
        <dbReference type="ARBA" id="ARBA00023125"/>
    </source>
</evidence>
<keyword evidence="1" id="KW-0479">Metal-binding</keyword>
<dbReference type="SMART" id="SM00692">
    <property type="entry name" value="DM3"/>
    <property type="match status" value="1"/>
</dbReference>
<feature type="domain" description="THAP-type" evidence="7">
    <location>
        <begin position="1"/>
        <end position="77"/>
    </location>
</feature>
<name>A0A811UXB7_CERCA</name>
<dbReference type="Gene3D" id="6.20.210.20">
    <property type="entry name" value="THAP domain"/>
    <property type="match status" value="1"/>
</dbReference>
<evidence type="ECO:0000256" key="2">
    <source>
        <dbReference type="ARBA" id="ARBA00022771"/>
    </source>
</evidence>
<evidence type="ECO:0000256" key="1">
    <source>
        <dbReference type="ARBA" id="ARBA00022723"/>
    </source>
</evidence>
<keyword evidence="6" id="KW-0175">Coiled coil</keyword>
<keyword evidence="2 5" id="KW-0863">Zinc-finger</keyword>
<comment type="caution">
    <text evidence="8">The sequence shown here is derived from an EMBL/GenBank/DDBJ whole genome shotgun (WGS) entry which is preliminary data.</text>
</comment>
<keyword evidence="9" id="KW-1185">Reference proteome</keyword>
<protein>
    <submittedName>
        <fullName evidence="8">(Mediterranean fruit fly) hypothetical protein</fullName>
    </submittedName>
</protein>
<evidence type="ECO:0000313" key="8">
    <source>
        <dbReference type="EMBL" id="CAD7003314.1"/>
    </source>
</evidence>
<evidence type="ECO:0000256" key="6">
    <source>
        <dbReference type="SAM" id="Coils"/>
    </source>
</evidence>
<dbReference type="GO" id="GO:0003677">
    <property type="term" value="F:DNA binding"/>
    <property type="evidence" value="ECO:0007669"/>
    <property type="project" value="UniProtKB-UniRule"/>
</dbReference>
<dbReference type="OrthoDB" id="79687at2759"/>
<keyword evidence="4 5" id="KW-0238">DNA-binding</keyword>
<keyword evidence="3" id="KW-0862">Zinc</keyword>
<dbReference type="SMART" id="SM00980">
    <property type="entry name" value="THAP"/>
    <property type="match status" value="1"/>
</dbReference>
<sequence>MPVDREFCVHRCGKDTLRNPTSKFHPAPKNADLSKKWKETLRLSDPLPKLPHVCDSHFQVEAMGRTQLKKKAIPTVDLASDECLDENVELVCDHVAARQYQTNNSKLRKKIEDLEKEIKDLNERNTFLQTKNNDRT</sequence>
<dbReference type="AlphaFoldDB" id="A0A811UXB7"/>
<reference evidence="8" key="1">
    <citation type="submission" date="2020-11" db="EMBL/GenBank/DDBJ databases">
        <authorList>
            <person name="Whitehead M."/>
        </authorList>
    </citation>
    <scope>NUCLEOTIDE SEQUENCE</scope>
    <source>
        <strain evidence="8">EGII</strain>
    </source>
</reference>
<dbReference type="GO" id="GO:0008270">
    <property type="term" value="F:zinc ion binding"/>
    <property type="evidence" value="ECO:0007669"/>
    <property type="project" value="UniProtKB-KW"/>
</dbReference>
<evidence type="ECO:0000256" key="5">
    <source>
        <dbReference type="PROSITE-ProRule" id="PRU00309"/>
    </source>
</evidence>
<dbReference type="SUPFAM" id="SSF57716">
    <property type="entry name" value="Glucocorticoid receptor-like (DNA-binding domain)"/>
    <property type="match status" value="1"/>
</dbReference>
<evidence type="ECO:0000256" key="3">
    <source>
        <dbReference type="ARBA" id="ARBA00022833"/>
    </source>
</evidence>
<dbReference type="InterPro" id="IPR006612">
    <property type="entry name" value="THAP_Znf"/>
</dbReference>
<organism evidence="8 9">
    <name type="scientific">Ceratitis capitata</name>
    <name type="common">Mediterranean fruit fly</name>
    <name type="synonym">Tephritis capitata</name>
    <dbReference type="NCBI Taxonomy" id="7213"/>
    <lineage>
        <taxon>Eukaryota</taxon>
        <taxon>Metazoa</taxon>
        <taxon>Ecdysozoa</taxon>
        <taxon>Arthropoda</taxon>
        <taxon>Hexapoda</taxon>
        <taxon>Insecta</taxon>
        <taxon>Pterygota</taxon>
        <taxon>Neoptera</taxon>
        <taxon>Endopterygota</taxon>
        <taxon>Diptera</taxon>
        <taxon>Brachycera</taxon>
        <taxon>Muscomorpha</taxon>
        <taxon>Tephritoidea</taxon>
        <taxon>Tephritidae</taxon>
        <taxon>Ceratitis</taxon>
        <taxon>Ceratitis</taxon>
    </lineage>
</organism>
<accession>A0A811UXB7</accession>
<evidence type="ECO:0000259" key="7">
    <source>
        <dbReference type="PROSITE" id="PS50950"/>
    </source>
</evidence>
<dbReference type="Pfam" id="PF05485">
    <property type="entry name" value="THAP"/>
    <property type="match status" value="1"/>
</dbReference>